<dbReference type="Proteomes" id="UP001596023">
    <property type="component" value="Unassembled WGS sequence"/>
</dbReference>
<evidence type="ECO:0000256" key="11">
    <source>
        <dbReference type="RuleBase" id="RU362031"/>
    </source>
</evidence>
<dbReference type="CDD" id="cd06163">
    <property type="entry name" value="S2P-M50_PDZ_RseP-like"/>
    <property type="match status" value="1"/>
</dbReference>
<accession>A0ABV9L1J3</accession>
<evidence type="ECO:0000313" key="13">
    <source>
        <dbReference type="EMBL" id="MFC4676290.1"/>
    </source>
</evidence>
<dbReference type="Gene3D" id="2.30.42.10">
    <property type="match status" value="1"/>
</dbReference>
<dbReference type="InterPro" id="IPR004387">
    <property type="entry name" value="Pept_M50_Zn"/>
</dbReference>
<evidence type="ECO:0000259" key="12">
    <source>
        <dbReference type="Pfam" id="PF02163"/>
    </source>
</evidence>
<dbReference type="EC" id="3.4.24.-" evidence="11"/>
<proteinExistence type="inferred from homology"/>
<dbReference type="PANTHER" id="PTHR42837:SF2">
    <property type="entry name" value="MEMBRANE METALLOPROTEASE ARASP2, CHLOROPLASTIC-RELATED"/>
    <property type="match status" value="1"/>
</dbReference>
<dbReference type="NCBIfam" id="TIGR00054">
    <property type="entry name" value="RIP metalloprotease RseP"/>
    <property type="match status" value="1"/>
</dbReference>
<keyword evidence="4" id="KW-0645">Protease</keyword>
<keyword evidence="11" id="KW-0479">Metal-binding</keyword>
<feature type="transmembrane region" description="Helical" evidence="11">
    <location>
        <begin position="6"/>
        <end position="27"/>
    </location>
</feature>
<keyword evidence="9 11" id="KW-0482">Metalloprotease</keyword>
<gene>
    <name evidence="13" type="primary">rseP</name>
    <name evidence="13" type="ORF">ACFO6W_21640</name>
</gene>
<evidence type="ECO:0000256" key="1">
    <source>
        <dbReference type="ARBA" id="ARBA00001947"/>
    </source>
</evidence>
<evidence type="ECO:0000256" key="8">
    <source>
        <dbReference type="ARBA" id="ARBA00022989"/>
    </source>
</evidence>
<comment type="caution">
    <text evidence="13">The sequence shown here is derived from an EMBL/GenBank/DDBJ whole genome shotgun (WGS) entry which is preliminary data.</text>
</comment>
<feature type="transmembrane region" description="Helical" evidence="11">
    <location>
        <begin position="100"/>
        <end position="123"/>
    </location>
</feature>
<evidence type="ECO:0000256" key="5">
    <source>
        <dbReference type="ARBA" id="ARBA00022692"/>
    </source>
</evidence>
<feature type="domain" description="Peptidase M50" evidence="12">
    <location>
        <begin position="5"/>
        <end position="412"/>
    </location>
</feature>
<name>A0ABV9L1J3_9BACT</name>
<evidence type="ECO:0000256" key="7">
    <source>
        <dbReference type="ARBA" id="ARBA00022833"/>
    </source>
</evidence>
<dbReference type="RefSeq" id="WP_380000367.1">
    <property type="nucleotide sequence ID" value="NZ_JBHSGN010000128.1"/>
</dbReference>
<keyword evidence="7 11" id="KW-0862">Zinc</keyword>
<evidence type="ECO:0000256" key="3">
    <source>
        <dbReference type="ARBA" id="ARBA00007931"/>
    </source>
</evidence>
<reference evidence="14" key="1">
    <citation type="journal article" date="2019" name="Int. J. Syst. Evol. Microbiol.">
        <title>The Global Catalogue of Microorganisms (GCM) 10K type strain sequencing project: providing services to taxonomists for standard genome sequencing and annotation.</title>
        <authorList>
            <consortium name="The Broad Institute Genomics Platform"/>
            <consortium name="The Broad Institute Genome Sequencing Center for Infectious Disease"/>
            <person name="Wu L."/>
            <person name="Ma J."/>
        </authorList>
    </citation>
    <scope>NUCLEOTIDE SEQUENCE [LARGE SCALE GENOMIC DNA]</scope>
    <source>
        <strain evidence="14">CCUG 66188</strain>
    </source>
</reference>
<evidence type="ECO:0000256" key="6">
    <source>
        <dbReference type="ARBA" id="ARBA00022801"/>
    </source>
</evidence>
<organism evidence="13 14">
    <name type="scientific">Dysgonomonas termitidis</name>
    <dbReference type="NCBI Taxonomy" id="1516126"/>
    <lineage>
        <taxon>Bacteria</taxon>
        <taxon>Pseudomonadati</taxon>
        <taxon>Bacteroidota</taxon>
        <taxon>Bacteroidia</taxon>
        <taxon>Bacteroidales</taxon>
        <taxon>Dysgonomonadaceae</taxon>
        <taxon>Dysgonomonas</taxon>
    </lineage>
</organism>
<keyword evidence="6 11" id="KW-0378">Hydrolase</keyword>
<dbReference type="PANTHER" id="PTHR42837">
    <property type="entry name" value="REGULATOR OF SIGMA-E PROTEASE RSEP"/>
    <property type="match status" value="1"/>
</dbReference>
<keyword evidence="14" id="KW-1185">Reference proteome</keyword>
<keyword evidence="8 11" id="KW-1133">Transmembrane helix</keyword>
<protein>
    <recommendedName>
        <fullName evidence="11">Zinc metalloprotease</fullName>
        <ecNumber evidence="11">3.4.24.-</ecNumber>
    </recommendedName>
</protein>
<dbReference type="InterPro" id="IPR036034">
    <property type="entry name" value="PDZ_sf"/>
</dbReference>
<evidence type="ECO:0000256" key="4">
    <source>
        <dbReference type="ARBA" id="ARBA00022670"/>
    </source>
</evidence>
<dbReference type="EMBL" id="JBHSGN010000128">
    <property type="protein sequence ID" value="MFC4676290.1"/>
    <property type="molecule type" value="Genomic_DNA"/>
</dbReference>
<feature type="transmembrane region" description="Helical" evidence="11">
    <location>
        <begin position="359"/>
        <end position="386"/>
    </location>
</feature>
<dbReference type="InterPro" id="IPR008915">
    <property type="entry name" value="Peptidase_M50"/>
</dbReference>
<feature type="transmembrane region" description="Helical" evidence="11">
    <location>
        <begin position="398"/>
        <end position="419"/>
    </location>
</feature>
<comment type="similarity">
    <text evidence="3 11">Belongs to the peptidase M50B family.</text>
</comment>
<comment type="subcellular location">
    <subcellularLocation>
        <location evidence="2">Membrane</location>
        <topology evidence="2">Multi-pass membrane protein</topology>
    </subcellularLocation>
</comment>
<dbReference type="SUPFAM" id="SSF50156">
    <property type="entry name" value="PDZ domain-like"/>
    <property type="match status" value="2"/>
</dbReference>
<keyword evidence="10 11" id="KW-0472">Membrane</keyword>
<keyword evidence="5 11" id="KW-0812">Transmembrane</keyword>
<dbReference type="Pfam" id="PF02163">
    <property type="entry name" value="Peptidase_M50"/>
    <property type="match status" value="1"/>
</dbReference>
<evidence type="ECO:0000256" key="2">
    <source>
        <dbReference type="ARBA" id="ARBA00004141"/>
    </source>
</evidence>
<evidence type="ECO:0000313" key="14">
    <source>
        <dbReference type="Proteomes" id="UP001596023"/>
    </source>
</evidence>
<evidence type="ECO:0000256" key="10">
    <source>
        <dbReference type="ARBA" id="ARBA00023136"/>
    </source>
</evidence>
<sequence length="426" mass="47655">MIIKLLVGLSVIVFIHELGHFLAAKLFKVKVEKFYLFFDIGGKKLFSIKKNGTEFGIGWFPLGGYVKMSGMIDESFDLEGLANSTDKDHEFRYKPAWQRLIILSAGVILNFILGIGLITGLTLNQEFIPNDELKNGIYAYQAGENLGFQSGDKILKLNNHNIDNYSSISPLDFYKGTFLVERNNQIVEIDLTGKVSFMDAVRKKFISPMNFLPIIENVQSGSLAERINMQKKDLILKLDTIQITSIAEFQEKLQNINRNDSILIEYESGSIVKQAKVSLQNEAYLGIIFSVPIKYQKYSFFSALISGCKSSFELLYTNVISLKLIFTGEVSTKSVSGPIGIAKIYGDDTSIERFINITAMLSLVIGFMNILPIPGLDGGHILIILFETITRRKLSEKVQTVILTIGMVLILGLMLFAIINDIVNLI</sequence>
<evidence type="ECO:0000256" key="9">
    <source>
        <dbReference type="ARBA" id="ARBA00023049"/>
    </source>
</evidence>
<comment type="cofactor">
    <cofactor evidence="1 11">
        <name>Zn(2+)</name>
        <dbReference type="ChEBI" id="CHEBI:29105"/>
    </cofactor>
</comment>
<dbReference type="GO" id="GO:0008237">
    <property type="term" value="F:metallopeptidase activity"/>
    <property type="evidence" value="ECO:0007669"/>
    <property type="project" value="UniProtKB-KW"/>
</dbReference>